<dbReference type="InterPro" id="IPR029018">
    <property type="entry name" value="Hex-like_dom2"/>
</dbReference>
<sequence>MMTVLLRLAGLAVVVVVASLALLAPPCSAADSAETIINVWPQPVTQTCTGQSPRKLWQSFSITSTQDSLSPIIARYTRIIADIVTDKDAWAPKKSANSINGMVISVSQPAIPDREPSAESYTIATNDNTIAVHTPSIAGAVYALETFTQILMEGQGAVPCDNLEVRDSPTLANRGLVVDVASRYLDLQTMHELIDSMAMLKLNTLGMHFSDYGAFRVATRYNELTDDLNGLYPGHVMSNLQEYASQRGVRLVPHMELPSHASGFQPAEDNVFFCTSDDVYTEKSVLNNDASTLSFLGDVITDVLTHFDTPYFFVGGADAAAAAGNCTVADVKRVFLSAVSSVTKPGTKAAVWDMAAAALTKQLPKDTLVFATPGSKPVATAGSTIVSGYRNVNASMPSLPFAGEGASQDSYRDYTAMGPSVTGAAATFFTNAMCEEQPCGSNSTITPPASFLAPRTQDRPARNATLSSLFPRVTYMAGAAWNFRNITATDLRQRVYNFNAFMALRGAQVCPNSCECTLEHYCKDKYEHYDAEIKLFEAGFIFGTVLATTAAASVIFLQIRRFTSAR</sequence>
<keyword evidence="4" id="KW-0378">Hydrolase</keyword>
<dbReference type="EMBL" id="GL832956">
    <property type="protein sequence ID" value="EGD75887.1"/>
    <property type="molecule type" value="Genomic_DNA"/>
</dbReference>
<feature type="domain" description="Beta-hexosaminidase bacterial type N-terminal" evidence="9">
    <location>
        <begin position="38"/>
        <end position="167"/>
    </location>
</feature>
<comment type="similarity">
    <text evidence="2">Belongs to the glycosyl hydrolase 20 family.</text>
</comment>
<evidence type="ECO:0000256" key="7">
    <source>
        <dbReference type="SAM" id="SignalP"/>
    </source>
</evidence>
<feature type="domain" description="Glycoside hydrolase family 20 catalytic" evidence="8">
    <location>
        <begin position="174"/>
        <end position="320"/>
    </location>
</feature>
<dbReference type="InParanoid" id="F2TWX8"/>
<evidence type="ECO:0000259" key="9">
    <source>
        <dbReference type="Pfam" id="PF02838"/>
    </source>
</evidence>
<evidence type="ECO:0000256" key="3">
    <source>
        <dbReference type="ARBA" id="ARBA00012663"/>
    </source>
</evidence>
<feature type="signal peptide" evidence="7">
    <location>
        <begin position="1"/>
        <end position="29"/>
    </location>
</feature>
<evidence type="ECO:0000313" key="11">
    <source>
        <dbReference type="Proteomes" id="UP000007799"/>
    </source>
</evidence>
<dbReference type="EC" id="3.2.1.52" evidence="3"/>
<evidence type="ECO:0000256" key="1">
    <source>
        <dbReference type="ARBA" id="ARBA00001231"/>
    </source>
</evidence>
<gene>
    <name evidence="10" type="ORF">PTSG_11616</name>
</gene>
<evidence type="ECO:0000256" key="4">
    <source>
        <dbReference type="ARBA" id="ARBA00022801"/>
    </source>
</evidence>
<dbReference type="GO" id="GO:0005975">
    <property type="term" value="P:carbohydrate metabolic process"/>
    <property type="evidence" value="ECO:0007669"/>
    <property type="project" value="InterPro"/>
</dbReference>
<keyword evidence="5" id="KW-0326">Glycosidase</keyword>
<dbReference type="GO" id="GO:0016020">
    <property type="term" value="C:membrane"/>
    <property type="evidence" value="ECO:0007669"/>
    <property type="project" value="TreeGrafter"/>
</dbReference>
<keyword evidence="6" id="KW-1133">Transmembrane helix</keyword>
<feature type="transmembrane region" description="Helical" evidence="6">
    <location>
        <begin position="535"/>
        <end position="557"/>
    </location>
</feature>
<dbReference type="OrthoDB" id="428480at2759"/>
<dbReference type="Gene3D" id="3.30.379.10">
    <property type="entry name" value="Chitobiase/beta-hexosaminidase domain 2-like"/>
    <property type="match status" value="1"/>
</dbReference>
<organism evidence="11">
    <name type="scientific">Salpingoeca rosetta (strain ATCC 50818 / BSB-021)</name>
    <dbReference type="NCBI Taxonomy" id="946362"/>
    <lineage>
        <taxon>Eukaryota</taxon>
        <taxon>Choanoflagellata</taxon>
        <taxon>Craspedida</taxon>
        <taxon>Salpingoecidae</taxon>
        <taxon>Salpingoeca</taxon>
    </lineage>
</organism>
<dbReference type="PANTHER" id="PTHR22600">
    <property type="entry name" value="BETA-HEXOSAMINIDASE"/>
    <property type="match status" value="1"/>
</dbReference>
<evidence type="ECO:0000256" key="6">
    <source>
        <dbReference type="SAM" id="Phobius"/>
    </source>
</evidence>
<keyword evidence="7" id="KW-0732">Signal</keyword>
<evidence type="ECO:0000256" key="2">
    <source>
        <dbReference type="ARBA" id="ARBA00006285"/>
    </source>
</evidence>
<feature type="chain" id="PRO_5003290060" description="beta-N-acetylhexosaminidase" evidence="7">
    <location>
        <begin position="30"/>
        <end position="566"/>
    </location>
</feature>
<name>F2TWX8_SALR5</name>
<dbReference type="Gene3D" id="3.20.20.80">
    <property type="entry name" value="Glycosidases"/>
    <property type="match status" value="1"/>
</dbReference>
<dbReference type="SUPFAM" id="SSF55545">
    <property type="entry name" value="beta-N-acetylhexosaminidase-like domain"/>
    <property type="match status" value="1"/>
</dbReference>
<dbReference type="InterPro" id="IPR017853">
    <property type="entry name" value="GH"/>
</dbReference>
<dbReference type="GO" id="GO:0030203">
    <property type="term" value="P:glycosaminoglycan metabolic process"/>
    <property type="evidence" value="ECO:0007669"/>
    <property type="project" value="TreeGrafter"/>
</dbReference>
<evidence type="ECO:0000256" key="5">
    <source>
        <dbReference type="ARBA" id="ARBA00023295"/>
    </source>
</evidence>
<keyword evidence="6" id="KW-0472">Membrane</keyword>
<evidence type="ECO:0000259" key="8">
    <source>
        <dbReference type="Pfam" id="PF00728"/>
    </source>
</evidence>
<dbReference type="OMA" id="ETTIHIK"/>
<dbReference type="GeneID" id="16078665"/>
<dbReference type="Pfam" id="PF02838">
    <property type="entry name" value="Glyco_hydro_20b"/>
    <property type="match status" value="1"/>
</dbReference>
<dbReference type="Pfam" id="PF00728">
    <property type="entry name" value="Glyco_hydro_20"/>
    <property type="match status" value="1"/>
</dbReference>
<reference evidence="10" key="1">
    <citation type="submission" date="2009-08" db="EMBL/GenBank/DDBJ databases">
        <title>Annotation of Salpingoeca rosetta.</title>
        <authorList>
            <consortium name="The Broad Institute Genome Sequencing Platform"/>
            <person name="Russ C."/>
            <person name="Cuomo C."/>
            <person name="Burger G."/>
            <person name="Gray M.W."/>
            <person name="Holland P.W.H."/>
            <person name="King N."/>
            <person name="Lang F.B.F."/>
            <person name="Roger A.J."/>
            <person name="Ruiz-Trillo I."/>
            <person name="Young S.K."/>
            <person name="Zeng Q."/>
            <person name="Gargeya S."/>
            <person name="Alvarado L."/>
            <person name="Berlin A."/>
            <person name="Chapman S.B."/>
            <person name="Chen Z."/>
            <person name="Freedman E."/>
            <person name="Gellesch M."/>
            <person name="Goldberg J."/>
            <person name="Griggs A."/>
            <person name="Gujja S."/>
            <person name="Heilman E."/>
            <person name="Heiman D."/>
            <person name="Howarth C."/>
            <person name="Mehta T."/>
            <person name="Neiman D."/>
            <person name="Pearson M."/>
            <person name="Roberts A."/>
            <person name="Saif S."/>
            <person name="Shea T."/>
            <person name="Shenoy N."/>
            <person name="Sisk P."/>
            <person name="Stolte C."/>
            <person name="Sykes S."/>
            <person name="White J."/>
            <person name="Yandava C."/>
            <person name="Haas B."/>
            <person name="Nusbaum C."/>
            <person name="Birren B."/>
        </authorList>
    </citation>
    <scope>NUCLEOTIDE SEQUENCE [LARGE SCALE GENOMIC DNA]</scope>
    <source>
        <strain evidence="10">ATCC 50818</strain>
    </source>
</reference>
<dbReference type="InterPro" id="IPR025705">
    <property type="entry name" value="Beta_hexosaminidase_sua/sub"/>
</dbReference>
<dbReference type="KEGG" id="sre:PTSG_11616"/>
<comment type="catalytic activity">
    <reaction evidence="1">
        <text>Hydrolysis of terminal non-reducing N-acetyl-D-hexosamine residues in N-acetyl-beta-D-hexosaminides.</text>
        <dbReference type="EC" id="3.2.1.52"/>
    </reaction>
</comment>
<dbReference type="RefSeq" id="XP_004998063.1">
    <property type="nucleotide sequence ID" value="XM_004998006.1"/>
</dbReference>
<accession>F2TWX8</accession>
<dbReference type="SUPFAM" id="SSF51445">
    <property type="entry name" value="(Trans)glycosidases"/>
    <property type="match status" value="1"/>
</dbReference>
<dbReference type="InterPro" id="IPR015883">
    <property type="entry name" value="Glyco_hydro_20_cat"/>
</dbReference>
<dbReference type="eggNOG" id="KOG2499">
    <property type="taxonomic scope" value="Eukaryota"/>
</dbReference>
<dbReference type="InterPro" id="IPR015882">
    <property type="entry name" value="HEX_bac_N"/>
</dbReference>
<dbReference type="PANTHER" id="PTHR22600:SF21">
    <property type="entry name" value="BETA-HEXOSAMINIDASE A"/>
    <property type="match status" value="1"/>
</dbReference>
<dbReference type="GO" id="GO:0005764">
    <property type="term" value="C:lysosome"/>
    <property type="evidence" value="ECO:0007669"/>
    <property type="project" value="TreeGrafter"/>
</dbReference>
<dbReference type="STRING" id="946362.F2TWX8"/>
<protein>
    <recommendedName>
        <fullName evidence="3">beta-N-acetylhexosaminidase</fullName>
        <ecNumber evidence="3">3.2.1.52</ecNumber>
    </recommendedName>
</protein>
<dbReference type="GO" id="GO:0006689">
    <property type="term" value="P:ganglioside catabolic process"/>
    <property type="evidence" value="ECO:0007669"/>
    <property type="project" value="TreeGrafter"/>
</dbReference>
<keyword evidence="6" id="KW-0812">Transmembrane</keyword>
<evidence type="ECO:0000313" key="10">
    <source>
        <dbReference type="EMBL" id="EGD75887.1"/>
    </source>
</evidence>
<keyword evidence="11" id="KW-1185">Reference proteome</keyword>
<proteinExistence type="inferred from homology"/>
<dbReference type="GO" id="GO:0004563">
    <property type="term" value="F:beta-N-acetylhexosaminidase activity"/>
    <property type="evidence" value="ECO:0007669"/>
    <property type="project" value="UniProtKB-EC"/>
</dbReference>
<dbReference type="Proteomes" id="UP000007799">
    <property type="component" value="Unassembled WGS sequence"/>
</dbReference>
<dbReference type="PRINTS" id="PR00738">
    <property type="entry name" value="GLHYDRLASE20"/>
</dbReference>
<dbReference type="AlphaFoldDB" id="F2TWX8"/>